<reference evidence="3" key="1">
    <citation type="submission" date="2016-05" db="EMBL/GenBank/DDBJ databases">
        <authorList>
            <person name="Wang W."/>
            <person name="Zhu L."/>
        </authorList>
    </citation>
    <scope>NUCLEOTIDE SEQUENCE [LARGE SCALE GENOMIC DNA]</scope>
    <source>
        <strain evidence="3">W-2</strain>
    </source>
</reference>
<feature type="transmembrane region" description="Helical" evidence="1">
    <location>
        <begin position="34"/>
        <end position="54"/>
    </location>
</feature>
<keyword evidence="1" id="KW-0812">Transmembrane</keyword>
<dbReference type="AlphaFoldDB" id="A0A1B7KS49"/>
<name>A0A1B7KS49_PARTM</name>
<keyword evidence="1" id="KW-0472">Membrane</keyword>
<dbReference type="Proteomes" id="UP000078290">
    <property type="component" value="Unassembled WGS sequence"/>
</dbReference>
<evidence type="ECO:0000313" key="2">
    <source>
        <dbReference type="EMBL" id="OAT72809.1"/>
    </source>
</evidence>
<proteinExistence type="predicted"/>
<keyword evidence="1" id="KW-1133">Transmembrane helix</keyword>
<sequence length="75" mass="8054">MTDLFINQIAKPHMKGLYFGAMEVASIGNSFGPALGGFLISVFGISNGVGIFGLTRVIKLFRISFPFVCGALIRK</sequence>
<evidence type="ECO:0008006" key="4">
    <source>
        <dbReference type="Google" id="ProtNLM"/>
    </source>
</evidence>
<evidence type="ECO:0000313" key="3">
    <source>
        <dbReference type="Proteomes" id="UP000078290"/>
    </source>
</evidence>
<gene>
    <name evidence="2" type="ORF">A7K69_07660</name>
</gene>
<accession>A0A1B7KS49</accession>
<evidence type="ECO:0000256" key="1">
    <source>
        <dbReference type="SAM" id="Phobius"/>
    </source>
</evidence>
<organism evidence="2 3">
    <name type="scientific">Parageobacillus thermoglucosidasius</name>
    <name type="common">Geobacillus thermoglucosidasius</name>
    <dbReference type="NCBI Taxonomy" id="1426"/>
    <lineage>
        <taxon>Bacteria</taxon>
        <taxon>Bacillati</taxon>
        <taxon>Bacillota</taxon>
        <taxon>Bacilli</taxon>
        <taxon>Bacillales</taxon>
        <taxon>Anoxybacillaceae</taxon>
        <taxon>Parageobacillus</taxon>
    </lineage>
</organism>
<comment type="caution">
    <text evidence="2">The sequence shown here is derived from an EMBL/GenBank/DDBJ whole genome shotgun (WGS) entry which is preliminary data.</text>
</comment>
<protein>
    <recommendedName>
        <fullName evidence="4">Major facilitator superfamily (MFS) profile domain-containing protein</fullName>
    </recommendedName>
</protein>
<dbReference type="EMBL" id="LXMA01000023">
    <property type="protein sequence ID" value="OAT72809.1"/>
    <property type="molecule type" value="Genomic_DNA"/>
</dbReference>